<sequence>MRKALFLLLCLVLPMAWAAPDATALANEVRSRQDWAGDLDKCPINLFTATGRQSYSSAVHEQCTEPASQGTCLAACKSGKGEHCYWLALPSTHI</sequence>
<evidence type="ECO:0000313" key="2">
    <source>
        <dbReference type="EMBL" id="MTW13531.1"/>
    </source>
</evidence>
<feature type="signal peptide" evidence="1">
    <location>
        <begin position="1"/>
        <end position="18"/>
    </location>
</feature>
<dbReference type="Proteomes" id="UP000472320">
    <property type="component" value="Unassembled WGS sequence"/>
</dbReference>
<organism evidence="2 3">
    <name type="scientific">Massilia eburnea</name>
    <dbReference type="NCBI Taxonomy" id="1776165"/>
    <lineage>
        <taxon>Bacteria</taxon>
        <taxon>Pseudomonadati</taxon>
        <taxon>Pseudomonadota</taxon>
        <taxon>Betaproteobacteria</taxon>
        <taxon>Burkholderiales</taxon>
        <taxon>Oxalobacteraceae</taxon>
        <taxon>Telluria group</taxon>
        <taxon>Massilia</taxon>
    </lineage>
</organism>
<accession>A0A6L6QN43</accession>
<dbReference type="AlphaFoldDB" id="A0A6L6QN43"/>
<keyword evidence="3" id="KW-1185">Reference proteome</keyword>
<dbReference type="RefSeq" id="WP_155456448.1">
    <property type="nucleotide sequence ID" value="NZ_WNKX01000023.1"/>
</dbReference>
<evidence type="ECO:0000256" key="1">
    <source>
        <dbReference type="SAM" id="SignalP"/>
    </source>
</evidence>
<evidence type="ECO:0000313" key="3">
    <source>
        <dbReference type="Proteomes" id="UP000472320"/>
    </source>
</evidence>
<comment type="caution">
    <text evidence="2">The sequence shown here is derived from an EMBL/GenBank/DDBJ whole genome shotgun (WGS) entry which is preliminary data.</text>
</comment>
<gene>
    <name evidence="2" type="ORF">GM658_23245</name>
</gene>
<name>A0A6L6QN43_9BURK</name>
<protein>
    <submittedName>
        <fullName evidence="2">Uncharacterized protein</fullName>
    </submittedName>
</protein>
<keyword evidence="1" id="KW-0732">Signal</keyword>
<dbReference type="EMBL" id="WNKX01000023">
    <property type="protein sequence ID" value="MTW13531.1"/>
    <property type="molecule type" value="Genomic_DNA"/>
</dbReference>
<reference evidence="2 3" key="1">
    <citation type="submission" date="2019-11" db="EMBL/GenBank/DDBJ databases">
        <title>Type strains purchased from KCTC, JCM and DSMZ.</title>
        <authorList>
            <person name="Lu H."/>
        </authorList>
    </citation>
    <scope>NUCLEOTIDE SEQUENCE [LARGE SCALE GENOMIC DNA]</scope>
    <source>
        <strain evidence="2 3">JCM 31587</strain>
    </source>
</reference>
<feature type="chain" id="PRO_5026807820" evidence="1">
    <location>
        <begin position="19"/>
        <end position="94"/>
    </location>
</feature>
<proteinExistence type="predicted"/>